<dbReference type="InterPro" id="IPR011333">
    <property type="entry name" value="SKP1/BTB/POZ_sf"/>
</dbReference>
<evidence type="ECO:0000259" key="3">
    <source>
        <dbReference type="PROSITE" id="PS50097"/>
    </source>
</evidence>
<dbReference type="PANTHER" id="PTHR22872">
    <property type="entry name" value="BTK-BINDING PROTEIN-RELATED"/>
    <property type="match status" value="1"/>
</dbReference>
<evidence type="ECO:0000313" key="5">
    <source>
        <dbReference type="Proteomes" id="UP001150062"/>
    </source>
</evidence>
<feature type="domain" description="BTB" evidence="3">
    <location>
        <begin position="503"/>
        <end position="563"/>
    </location>
</feature>
<gene>
    <name evidence="4" type="ORF">M0813_23682</name>
</gene>
<dbReference type="SUPFAM" id="SSF50985">
    <property type="entry name" value="RCC1/BLIP-II"/>
    <property type="match status" value="1"/>
</dbReference>
<evidence type="ECO:0000313" key="4">
    <source>
        <dbReference type="EMBL" id="KAJ6241032.1"/>
    </source>
</evidence>
<accession>A0ABQ8Y8A6</accession>
<feature type="region of interest" description="Disordered" evidence="2">
    <location>
        <begin position="480"/>
        <end position="499"/>
    </location>
</feature>
<feature type="compositionally biased region" description="Acidic residues" evidence="2">
    <location>
        <begin position="481"/>
        <end position="499"/>
    </location>
</feature>
<dbReference type="Proteomes" id="UP001150062">
    <property type="component" value="Unassembled WGS sequence"/>
</dbReference>
<dbReference type="InterPro" id="IPR009091">
    <property type="entry name" value="RCC1/BLIP-II"/>
</dbReference>
<dbReference type="InterPro" id="IPR051625">
    <property type="entry name" value="Signaling_Regulatory_Domain"/>
</dbReference>
<keyword evidence="1" id="KW-0677">Repeat</keyword>
<dbReference type="PROSITE" id="PS50097">
    <property type="entry name" value="BTB"/>
    <property type="match status" value="1"/>
</dbReference>
<proteinExistence type="predicted"/>
<sequence>MENKNNIYVFEKDRSKLNFLIAQNKINDKWYPTKKIKEIQKVALSNSSDLLVLKQNNKLLMYTNSTKHKYQIDEQIKNIYSNRLIYFIVTESGKVFFLSSKTSHTVVPSQESCSGDIGFLNELKFFTNKNILVDSMAMAGWTNYFLCKDQSLYGNGLNREGQLGNGTQQNEQMPVFLRKNVDRIFAGNSSRGMFYTQGIKLFACGENSYYKFGTGKTNDNNHKYTSPVEITPFLEKYGINATHIKDLQTNGNTTIFITHEGKTYSCGDGMYNGHNKEVCSFTEIPKLMNKTAIHFGLAEYYAILLTEDNECYGWGKIKNSNSQNTGEPQKIELPKINLSLPLVVSCGTNSSVLYNTNYKTNLQADFRTFYKDQQLGEISIKSIGSHSTESLLHCFQILIETRTGTQIKQIEDLFKEKTFSEEETNAFLEWAFVDQITNKVSLNTVFESLNLNFPPENSLESDLLKLYKNESSKDFNILVKEEDDDDDDEDEDGNEVDEDEGFEEIPVHKFILITRSGLYRDLFNNVNEKEKNMRQVKDFSGKSIESLEILIKYFYTNKIELTADDDPQLIAEELEDAVEYYQLSNNSNFNQELNKIKSGFI</sequence>
<protein>
    <submittedName>
        <fullName evidence="4">Btk-binding protein-related</fullName>
    </submittedName>
</protein>
<reference evidence="4" key="1">
    <citation type="submission" date="2022-08" db="EMBL/GenBank/DDBJ databases">
        <title>Novel sulfate-reducing endosymbionts in the free-living metamonad Anaeramoeba.</title>
        <authorList>
            <person name="Jerlstrom-Hultqvist J."/>
            <person name="Cepicka I."/>
            <person name="Gallot-Lavallee L."/>
            <person name="Salas-Leiva D."/>
            <person name="Curtis B.A."/>
            <person name="Zahonova K."/>
            <person name="Pipaliya S."/>
            <person name="Dacks J."/>
            <person name="Roger A.J."/>
        </authorList>
    </citation>
    <scope>NUCLEOTIDE SEQUENCE</scope>
    <source>
        <strain evidence="4">Schooner1</strain>
    </source>
</reference>
<dbReference type="SUPFAM" id="SSF54695">
    <property type="entry name" value="POZ domain"/>
    <property type="match status" value="1"/>
</dbReference>
<dbReference type="CDD" id="cd18186">
    <property type="entry name" value="BTB_POZ_ZBTB_KLHL-like"/>
    <property type="match status" value="1"/>
</dbReference>
<comment type="caution">
    <text evidence="4">The sequence shown here is derived from an EMBL/GenBank/DDBJ whole genome shotgun (WGS) entry which is preliminary data.</text>
</comment>
<dbReference type="Pfam" id="PF00651">
    <property type="entry name" value="BTB"/>
    <property type="match status" value="1"/>
</dbReference>
<dbReference type="EMBL" id="JAOAOG010000197">
    <property type="protein sequence ID" value="KAJ6241032.1"/>
    <property type="molecule type" value="Genomic_DNA"/>
</dbReference>
<keyword evidence="5" id="KW-1185">Reference proteome</keyword>
<name>A0ABQ8Y8A6_9EUKA</name>
<dbReference type="Gene3D" id="2.130.10.30">
    <property type="entry name" value="Regulator of chromosome condensation 1/beta-lactamase-inhibitor protein II"/>
    <property type="match status" value="1"/>
</dbReference>
<dbReference type="InterPro" id="IPR000210">
    <property type="entry name" value="BTB/POZ_dom"/>
</dbReference>
<evidence type="ECO:0000256" key="2">
    <source>
        <dbReference type="SAM" id="MobiDB-lite"/>
    </source>
</evidence>
<organism evidence="4 5">
    <name type="scientific">Anaeramoeba flamelloides</name>
    <dbReference type="NCBI Taxonomy" id="1746091"/>
    <lineage>
        <taxon>Eukaryota</taxon>
        <taxon>Metamonada</taxon>
        <taxon>Anaeramoebidae</taxon>
        <taxon>Anaeramoeba</taxon>
    </lineage>
</organism>
<evidence type="ECO:0000256" key="1">
    <source>
        <dbReference type="ARBA" id="ARBA00022737"/>
    </source>
</evidence>
<dbReference type="Gene3D" id="3.30.710.10">
    <property type="entry name" value="Potassium Channel Kv1.1, Chain A"/>
    <property type="match status" value="1"/>
</dbReference>